<name>A8FUR1_SHESH</name>
<keyword evidence="1" id="KW-0472">Membrane</keyword>
<feature type="transmembrane region" description="Helical" evidence="1">
    <location>
        <begin position="549"/>
        <end position="569"/>
    </location>
</feature>
<sequence length="1062" mass="116026">MAHKSQLAAQQPGNNPLEGVITWFAQNPVAANLLLISILALGLFSLTSLRKEAFPSIEPNKVTVSVNYDSGDAKQAEEGIAIKIEDALETVSGIKRITSKSNAYGSTVTIEKKTGYPLDDLLNDVKTNVDAIYNFPLAAENPVIDKARKKDHALWVQFYGDAGRTTFQQLAEKLKNELLAQSEITDLEIKAKVNPMISVEVDEIKLQAYGLTLSDVTDAINAESLTPVSTSLRNKNKTVRLKASAQAYRQLEFSQLPLITTTDGTLITLGDVALVQDTFEDVTYSLSRYNQQPGMAIEIVMGEQGDLIKAVEQASDVVKKWQTNGALPEGVFLETWSDESILIKDRLALLADNALSGVALVFIVLALFLNIRVAFWVAAGIPFVFFGTLYFMTDSFMALSINELTTFGFIMALGIVVDDAVVVGESIYTTRREAEDSLGSTVKGTMKVAIPTLFGVLTTVAAFACLSNVAGDLGQIFSQFAAVVTICLLLSMVESKLILPCHLAHVNTHKSPPKGILGSWSRIQHGADAGLEWFNKKVYRNMIEWALKLRYAIIFGFITVFILVIGMPMNGTVRTSFFPEIAGGTVTSNLVMQNDASFGQTDANLRTIEAAAIHADLLLRENKGVEETQIGSLQLIADADSTGKITVELIDSPAYSAVEFKNEWTRMSGELEGVKKVNFLAYKHMVDNFKVELKAGDYATVKQAGDQLLARLKAMPAVSGIDHNLSPGQPQFRFTVTEQGRALGMNSASLSKQVLESFGGDIVQRYQRNTDEVKVRVRYPERKRQTLADIMQARVRTPAGTLVPLSVVANITSEYQQDEITRINSLRAVYITAALDKNQISPSELVAQLEATLVPELEKQFSDLNIYFAGEAEQKADTMASMAEMFMLALLIIYVLLAVPLKSYTQPILIMLAIPFGIVGAILGHWWNDLTISILSLFGILALSGVVVNDSLLLVSRFNELIKQKSLSLHDAIVEACTSRLRAVFLTSLTTFVGLSPILAETSLQAQFLIPAAASLGYGIVFATVITLVLIPALLFIQVEVGVLLSTLKVNLFKTRKLVTKC</sequence>
<dbReference type="SUPFAM" id="SSF82866">
    <property type="entry name" value="Multidrug efflux transporter AcrB transmembrane domain"/>
    <property type="match status" value="2"/>
</dbReference>
<dbReference type="InterPro" id="IPR027463">
    <property type="entry name" value="AcrB_DN_DC_subdom"/>
</dbReference>
<feature type="transmembrane region" description="Helical" evidence="1">
    <location>
        <begin position="983"/>
        <end position="1000"/>
    </location>
</feature>
<dbReference type="GO" id="GO:0042910">
    <property type="term" value="F:xenobiotic transmembrane transporter activity"/>
    <property type="evidence" value="ECO:0007669"/>
    <property type="project" value="TreeGrafter"/>
</dbReference>
<dbReference type="SUPFAM" id="SSF82714">
    <property type="entry name" value="Multidrug efflux transporter AcrB TolC docking domain, DN and DC subdomains"/>
    <property type="match status" value="2"/>
</dbReference>
<dbReference type="GO" id="GO:0005886">
    <property type="term" value="C:plasma membrane"/>
    <property type="evidence" value="ECO:0007669"/>
    <property type="project" value="TreeGrafter"/>
</dbReference>
<keyword evidence="3" id="KW-1185">Reference proteome</keyword>
<dbReference type="STRING" id="425104.Ssed_1975"/>
<proteinExistence type="predicted"/>
<feature type="transmembrane region" description="Helical" evidence="1">
    <location>
        <begin position="1020"/>
        <end position="1048"/>
    </location>
</feature>
<keyword evidence="1" id="KW-0812">Transmembrane</keyword>
<evidence type="ECO:0000256" key="1">
    <source>
        <dbReference type="SAM" id="Phobius"/>
    </source>
</evidence>
<feature type="transmembrane region" description="Helical" evidence="1">
    <location>
        <begin position="448"/>
        <end position="470"/>
    </location>
</feature>
<dbReference type="PRINTS" id="PR00702">
    <property type="entry name" value="ACRIFLAVINRP"/>
</dbReference>
<dbReference type="Gene3D" id="3.30.70.1430">
    <property type="entry name" value="Multidrug efflux transporter AcrB pore domain"/>
    <property type="match status" value="2"/>
</dbReference>
<dbReference type="eggNOG" id="COG0841">
    <property type="taxonomic scope" value="Bacteria"/>
</dbReference>
<gene>
    <name evidence="2" type="ordered locus">Ssed_1975</name>
</gene>
<evidence type="ECO:0000313" key="3">
    <source>
        <dbReference type="Proteomes" id="UP000002015"/>
    </source>
</evidence>
<dbReference type="RefSeq" id="WP_012142319.1">
    <property type="nucleotide sequence ID" value="NC_009831.1"/>
</dbReference>
<dbReference type="KEGG" id="sse:Ssed_1975"/>
<feature type="transmembrane region" description="Helical" evidence="1">
    <location>
        <begin position="908"/>
        <end position="927"/>
    </location>
</feature>
<protein>
    <submittedName>
        <fullName evidence="2">Acriflavin resistance protein</fullName>
    </submittedName>
</protein>
<dbReference type="Gene3D" id="3.30.70.1440">
    <property type="entry name" value="Multidrug efflux transporter AcrB pore domain"/>
    <property type="match status" value="1"/>
</dbReference>
<dbReference type="Proteomes" id="UP000002015">
    <property type="component" value="Chromosome"/>
</dbReference>
<feature type="transmembrane region" description="Helical" evidence="1">
    <location>
        <begin position="882"/>
        <end position="901"/>
    </location>
</feature>
<accession>A8FUR1</accession>
<dbReference type="AlphaFoldDB" id="A8FUR1"/>
<dbReference type="Gene3D" id="3.30.2090.10">
    <property type="entry name" value="Multidrug efflux transporter AcrB TolC docking domain, DN and DC subdomains"/>
    <property type="match status" value="2"/>
</dbReference>
<feature type="transmembrane region" description="Helical" evidence="1">
    <location>
        <begin position="347"/>
        <end position="368"/>
    </location>
</feature>
<dbReference type="Gene3D" id="3.30.70.1320">
    <property type="entry name" value="Multidrug efflux transporter AcrB pore domain like"/>
    <property type="match status" value="1"/>
</dbReference>
<dbReference type="PANTHER" id="PTHR32063">
    <property type="match status" value="1"/>
</dbReference>
<reference evidence="2 3" key="1">
    <citation type="submission" date="2007-08" db="EMBL/GenBank/DDBJ databases">
        <title>Complete sequence of Shewanella sediminis HAW-EB3.</title>
        <authorList>
            <consortium name="US DOE Joint Genome Institute"/>
            <person name="Copeland A."/>
            <person name="Lucas S."/>
            <person name="Lapidus A."/>
            <person name="Barry K."/>
            <person name="Glavina del Rio T."/>
            <person name="Dalin E."/>
            <person name="Tice H."/>
            <person name="Pitluck S."/>
            <person name="Chertkov O."/>
            <person name="Brettin T."/>
            <person name="Bruce D."/>
            <person name="Detter J.C."/>
            <person name="Han C."/>
            <person name="Schmutz J."/>
            <person name="Larimer F."/>
            <person name="Land M."/>
            <person name="Hauser L."/>
            <person name="Kyrpides N."/>
            <person name="Kim E."/>
            <person name="Zhao J.-S."/>
            <person name="Richardson P."/>
        </authorList>
    </citation>
    <scope>NUCLEOTIDE SEQUENCE [LARGE SCALE GENOMIC DNA]</scope>
    <source>
        <strain evidence="2 3">HAW-EB3</strain>
    </source>
</reference>
<feature type="transmembrane region" description="Helical" evidence="1">
    <location>
        <begin position="933"/>
        <end position="955"/>
    </location>
</feature>
<feature type="transmembrane region" description="Helical" evidence="1">
    <location>
        <begin position="374"/>
        <end position="392"/>
    </location>
</feature>
<dbReference type="InterPro" id="IPR001036">
    <property type="entry name" value="Acrflvin-R"/>
</dbReference>
<feature type="transmembrane region" description="Helical" evidence="1">
    <location>
        <begin position="476"/>
        <end position="493"/>
    </location>
</feature>
<dbReference type="OrthoDB" id="5287122at2"/>
<dbReference type="Gene3D" id="1.20.1640.10">
    <property type="entry name" value="Multidrug efflux transporter AcrB transmembrane domain"/>
    <property type="match status" value="2"/>
</dbReference>
<evidence type="ECO:0000313" key="2">
    <source>
        <dbReference type="EMBL" id="ABV36584.1"/>
    </source>
</evidence>
<dbReference type="PANTHER" id="PTHR32063:SF33">
    <property type="entry name" value="RND SUPERFAMILY EFFLUX PUMP PERMEASE COMPONENT"/>
    <property type="match status" value="1"/>
</dbReference>
<dbReference type="HOGENOM" id="CLU_002755_1_2_6"/>
<keyword evidence="1" id="KW-1133">Transmembrane helix</keyword>
<dbReference type="EMBL" id="CP000821">
    <property type="protein sequence ID" value="ABV36584.1"/>
    <property type="molecule type" value="Genomic_DNA"/>
</dbReference>
<dbReference type="Pfam" id="PF00873">
    <property type="entry name" value="ACR_tran"/>
    <property type="match status" value="1"/>
</dbReference>
<organism evidence="2 3">
    <name type="scientific">Shewanella sediminis (strain HAW-EB3)</name>
    <dbReference type="NCBI Taxonomy" id="425104"/>
    <lineage>
        <taxon>Bacteria</taxon>
        <taxon>Pseudomonadati</taxon>
        <taxon>Pseudomonadota</taxon>
        <taxon>Gammaproteobacteria</taxon>
        <taxon>Alteromonadales</taxon>
        <taxon>Shewanellaceae</taxon>
        <taxon>Shewanella</taxon>
    </lineage>
</organism>
<dbReference type="SUPFAM" id="SSF82693">
    <property type="entry name" value="Multidrug efflux transporter AcrB pore domain, PN1, PN2, PC1 and PC2 subdomains"/>
    <property type="match status" value="1"/>
</dbReference>